<accession>A0A2P7MZG1</accession>
<evidence type="ECO:0000313" key="2">
    <source>
        <dbReference type="EMBL" id="PSJ06590.1"/>
    </source>
</evidence>
<protein>
    <submittedName>
        <fullName evidence="2">Uncharacterized protein</fullName>
    </submittedName>
</protein>
<feature type="compositionally biased region" description="Polar residues" evidence="1">
    <location>
        <begin position="1"/>
        <end position="20"/>
    </location>
</feature>
<feature type="region of interest" description="Disordered" evidence="1">
    <location>
        <begin position="1"/>
        <end position="85"/>
    </location>
</feature>
<comment type="caution">
    <text evidence="2">The sequence shown here is derived from an EMBL/GenBank/DDBJ whole genome shotgun (WGS) entry which is preliminary data.</text>
</comment>
<name>A0A2P7MZG1_9CYAN</name>
<feature type="region of interest" description="Disordered" evidence="1">
    <location>
        <begin position="195"/>
        <end position="217"/>
    </location>
</feature>
<organism evidence="2 3">
    <name type="scientific">Cyanobium usitatum str. Tous</name>
    <dbReference type="NCBI Taxonomy" id="2116684"/>
    <lineage>
        <taxon>Bacteria</taxon>
        <taxon>Bacillati</taxon>
        <taxon>Cyanobacteriota</taxon>
        <taxon>Cyanophyceae</taxon>
        <taxon>Synechococcales</taxon>
        <taxon>Prochlorococcaceae</taxon>
        <taxon>Cyanobium</taxon>
    </lineage>
</organism>
<gene>
    <name evidence="2" type="ORF">C7K55_03855</name>
</gene>
<keyword evidence="3" id="KW-1185">Reference proteome</keyword>
<dbReference type="EMBL" id="PXXO01000003">
    <property type="protein sequence ID" value="PSJ06590.1"/>
    <property type="molecule type" value="Genomic_DNA"/>
</dbReference>
<evidence type="ECO:0000313" key="3">
    <source>
        <dbReference type="Proteomes" id="UP000243002"/>
    </source>
</evidence>
<dbReference type="RefSeq" id="WP_106502098.1">
    <property type="nucleotide sequence ID" value="NZ_PXXO01000003.1"/>
</dbReference>
<dbReference type="OrthoDB" id="556643at2"/>
<dbReference type="AlphaFoldDB" id="A0A2P7MZG1"/>
<dbReference type="Proteomes" id="UP000243002">
    <property type="component" value="Unassembled WGS sequence"/>
</dbReference>
<sequence length="289" mass="31294">MATSTTDQVPSRGAISNTDQLEPHSYGDDPQDGGEAEARAGSSETYSAEANDPAPGGHDLAPKGKDGASEALKAERRRTNHLEKELRGLRQQLTRFSEINPEEYSRLQEAERQKQLLEQQVELRERQMEEASAKKVATVAAERDGAQAQVLALRKERLLERAFSEAEGRTGGDGRGTFFDVFKGQLGESFRLSTSKDGTDVLEPLDAQGQPLLGDDGRPMTTAEFLDQLRIHPVYGFLFQQRGAMGGANALAAAPATAGGFGEVLNPHAMSASELYRAGFLTNGRGPHR</sequence>
<proteinExistence type="predicted"/>
<reference evidence="2 3" key="1">
    <citation type="journal article" date="2018" name="Environ. Microbiol.">
        <title>Ecological and genomic features of two widespread freshwater picocyanobacteria.</title>
        <authorList>
            <person name="Cabello-Yeves P.J."/>
            <person name="Picazo A."/>
            <person name="Camacho A."/>
            <person name="Callieri C."/>
            <person name="Rosselli R."/>
            <person name="Roda-Garcia J.J."/>
            <person name="Coutinho F.H."/>
            <person name="Rodriguez-Valera F."/>
        </authorList>
    </citation>
    <scope>NUCLEOTIDE SEQUENCE [LARGE SCALE GENOMIC DNA]</scope>
    <source>
        <strain evidence="2 3">Tous</strain>
    </source>
</reference>
<evidence type="ECO:0000256" key="1">
    <source>
        <dbReference type="SAM" id="MobiDB-lite"/>
    </source>
</evidence>
<feature type="compositionally biased region" description="Basic and acidic residues" evidence="1">
    <location>
        <begin position="60"/>
        <end position="74"/>
    </location>
</feature>